<evidence type="ECO:0000256" key="4">
    <source>
        <dbReference type="SAM" id="Coils"/>
    </source>
</evidence>
<dbReference type="AlphaFoldDB" id="A0A2T3N0E1"/>
<evidence type="ECO:0000256" key="3">
    <source>
        <dbReference type="ARBA" id="ARBA00034247"/>
    </source>
</evidence>
<accession>A0A2T3N0E1</accession>
<protein>
    <recommendedName>
        <fullName evidence="2">diguanylate cyclase</fullName>
        <ecNumber evidence="2">2.7.7.65</ecNumber>
    </recommendedName>
</protein>
<dbReference type="PROSITE" id="PS50887">
    <property type="entry name" value="GGDEF"/>
    <property type="match status" value="1"/>
</dbReference>
<keyword evidence="5" id="KW-1133">Transmembrane helix</keyword>
<evidence type="ECO:0000256" key="1">
    <source>
        <dbReference type="ARBA" id="ARBA00001946"/>
    </source>
</evidence>
<dbReference type="Pfam" id="PF00990">
    <property type="entry name" value="GGDEF"/>
    <property type="match status" value="1"/>
</dbReference>
<keyword evidence="5" id="KW-0812">Transmembrane</keyword>
<comment type="catalytic activity">
    <reaction evidence="3">
        <text>2 GTP = 3',3'-c-di-GMP + 2 diphosphate</text>
        <dbReference type="Rhea" id="RHEA:24898"/>
        <dbReference type="ChEBI" id="CHEBI:33019"/>
        <dbReference type="ChEBI" id="CHEBI:37565"/>
        <dbReference type="ChEBI" id="CHEBI:58805"/>
        <dbReference type="EC" id="2.7.7.65"/>
    </reaction>
</comment>
<keyword evidence="5" id="KW-0472">Membrane</keyword>
<dbReference type="PANTHER" id="PTHR45138:SF9">
    <property type="entry name" value="DIGUANYLATE CYCLASE DGCM-RELATED"/>
    <property type="match status" value="1"/>
</dbReference>
<dbReference type="InterPro" id="IPR000160">
    <property type="entry name" value="GGDEF_dom"/>
</dbReference>
<dbReference type="InterPro" id="IPR050469">
    <property type="entry name" value="Diguanylate_Cyclase"/>
</dbReference>
<keyword evidence="8" id="KW-1185">Reference proteome</keyword>
<evidence type="ECO:0000313" key="8">
    <source>
        <dbReference type="Proteomes" id="UP000240904"/>
    </source>
</evidence>
<feature type="domain" description="GGDEF" evidence="6">
    <location>
        <begin position="82"/>
        <end position="217"/>
    </location>
</feature>
<evidence type="ECO:0000256" key="2">
    <source>
        <dbReference type="ARBA" id="ARBA00012528"/>
    </source>
</evidence>
<comment type="cofactor">
    <cofactor evidence="1">
        <name>Mg(2+)</name>
        <dbReference type="ChEBI" id="CHEBI:18420"/>
    </cofactor>
</comment>
<dbReference type="GO" id="GO:0052621">
    <property type="term" value="F:diguanylate cyclase activity"/>
    <property type="evidence" value="ECO:0007669"/>
    <property type="project" value="UniProtKB-EC"/>
</dbReference>
<dbReference type="InterPro" id="IPR029787">
    <property type="entry name" value="Nucleotide_cyclase"/>
</dbReference>
<sequence>MPWLVLIGGNLFFAFATLFGFIILRRNRAINRAIDIKNQELNAANARLERLTKTDCLTGISNRRCFDEYLDQEFRRAAREGKPIALLLIDIDYFKAFNDTYGHQAGDRCLTLVATELERTLKRPADMIARIGGEEFGVLLPNTTNGEVVAKQCKAVLERLAIEHKASDVYPFVTISIGVVSAMSVANQTIESLFNTADAALYQAKKGGRNRVRAIKINGEVPKVLVSLC</sequence>
<gene>
    <name evidence="7" type="ORF">C9I89_07960</name>
</gene>
<dbReference type="GO" id="GO:0043709">
    <property type="term" value="P:cell adhesion involved in single-species biofilm formation"/>
    <property type="evidence" value="ECO:0007669"/>
    <property type="project" value="TreeGrafter"/>
</dbReference>
<dbReference type="EC" id="2.7.7.65" evidence="2"/>
<dbReference type="FunFam" id="3.30.70.270:FF:000001">
    <property type="entry name" value="Diguanylate cyclase domain protein"/>
    <property type="match status" value="1"/>
</dbReference>
<proteinExistence type="predicted"/>
<name>A0A2T3N0E1_9GAMM</name>
<dbReference type="Proteomes" id="UP000240904">
    <property type="component" value="Unassembled WGS sequence"/>
</dbReference>
<feature type="transmembrane region" description="Helical" evidence="5">
    <location>
        <begin position="6"/>
        <end position="24"/>
    </location>
</feature>
<dbReference type="GO" id="GO:0005886">
    <property type="term" value="C:plasma membrane"/>
    <property type="evidence" value="ECO:0007669"/>
    <property type="project" value="TreeGrafter"/>
</dbReference>
<evidence type="ECO:0000313" key="7">
    <source>
        <dbReference type="EMBL" id="PSW05673.1"/>
    </source>
</evidence>
<evidence type="ECO:0000259" key="6">
    <source>
        <dbReference type="PROSITE" id="PS50887"/>
    </source>
</evidence>
<dbReference type="InterPro" id="IPR043128">
    <property type="entry name" value="Rev_trsase/Diguanyl_cyclase"/>
</dbReference>
<dbReference type="SUPFAM" id="SSF55073">
    <property type="entry name" value="Nucleotide cyclase"/>
    <property type="match status" value="1"/>
</dbReference>
<comment type="caution">
    <text evidence="7">The sequence shown here is derived from an EMBL/GenBank/DDBJ whole genome shotgun (WGS) entry which is preliminary data.</text>
</comment>
<feature type="coiled-coil region" evidence="4">
    <location>
        <begin position="27"/>
        <end position="54"/>
    </location>
</feature>
<dbReference type="EMBL" id="PYMC01000004">
    <property type="protein sequence ID" value="PSW05673.1"/>
    <property type="molecule type" value="Genomic_DNA"/>
</dbReference>
<dbReference type="NCBIfam" id="TIGR00254">
    <property type="entry name" value="GGDEF"/>
    <property type="match status" value="1"/>
</dbReference>
<evidence type="ECO:0000256" key="5">
    <source>
        <dbReference type="SAM" id="Phobius"/>
    </source>
</evidence>
<dbReference type="PANTHER" id="PTHR45138">
    <property type="entry name" value="REGULATORY COMPONENTS OF SENSORY TRANSDUCTION SYSTEM"/>
    <property type="match status" value="1"/>
</dbReference>
<keyword evidence="4" id="KW-0175">Coiled coil</keyword>
<dbReference type="SMART" id="SM00267">
    <property type="entry name" value="GGDEF"/>
    <property type="match status" value="1"/>
</dbReference>
<organism evidence="7 8">
    <name type="scientific">Photobacterium lipolyticum</name>
    <dbReference type="NCBI Taxonomy" id="266810"/>
    <lineage>
        <taxon>Bacteria</taxon>
        <taxon>Pseudomonadati</taxon>
        <taxon>Pseudomonadota</taxon>
        <taxon>Gammaproteobacteria</taxon>
        <taxon>Vibrionales</taxon>
        <taxon>Vibrionaceae</taxon>
        <taxon>Photobacterium</taxon>
    </lineage>
</organism>
<reference evidence="7 8" key="1">
    <citation type="submission" date="2018-03" db="EMBL/GenBank/DDBJ databases">
        <title>Whole genome sequencing of Histamine producing bacteria.</title>
        <authorList>
            <person name="Butler K."/>
        </authorList>
    </citation>
    <scope>NUCLEOTIDE SEQUENCE [LARGE SCALE GENOMIC DNA]</scope>
    <source>
        <strain evidence="7 8">DSM 16190</strain>
    </source>
</reference>
<dbReference type="CDD" id="cd01949">
    <property type="entry name" value="GGDEF"/>
    <property type="match status" value="1"/>
</dbReference>
<dbReference type="GO" id="GO:1902201">
    <property type="term" value="P:negative regulation of bacterial-type flagellum-dependent cell motility"/>
    <property type="evidence" value="ECO:0007669"/>
    <property type="project" value="TreeGrafter"/>
</dbReference>
<dbReference type="Gene3D" id="3.30.70.270">
    <property type="match status" value="1"/>
</dbReference>